<reference evidence="2" key="1">
    <citation type="thesis" date="2020" institute="ProQuest LLC" country="789 East Eisenhower Parkway, Ann Arbor, MI, USA">
        <title>Comparative Genomics and Chromosome Evolution.</title>
        <authorList>
            <person name="Mudd A.B."/>
        </authorList>
    </citation>
    <scope>NUCLEOTIDE SEQUENCE</scope>
    <source>
        <strain evidence="2">Female2</strain>
        <tissue evidence="2">Blood</tissue>
    </source>
</reference>
<accession>A0A8T2J9T6</accession>
<name>A0A8T2J9T6_9PIPI</name>
<gene>
    <name evidence="2" type="ORF">GDO86_006017</name>
</gene>
<organism evidence="2 3">
    <name type="scientific">Hymenochirus boettgeri</name>
    <name type="common">Congo dwarf clawed frog</name>
    <dbReference type="NCBI Taxonomy" id="247094"/>
    <lineage>
        <taxon>Eukaryota</taxon>
        <taxon>Metazoa</taxon>
        <taxon>Chordata</taxon>
        <taxon>Craniata</taxon>
        <taxon>Vertebrata</taxon>
        <taxon>Euteleostomi</taxon>
        <taxon>Amphibia</taxon>
        <taxon>Batrachia</taxon>
        <taxon>Anura</taxon>
        <taxon>Pipoidea</taxon>
        <taxon>Pipidae</taxon>
        <taxon>Pipinae</taxon>
        <taxon>Hymenochirus</taxon>
    </lineage>
</organism>
<feature type="compositionally biased region" description="Low complexity" evidence="1">
    <location>
        <begin position="67"/>
        <end position="77"/>
    </location>
</feature>
<proteinExistence type="predicted"/>
<feature type="region of interest" description="Disordered" evidence="1">
    <location>
        <begin position="13"/>
        <end position="84"/>
    </location>
</feature>
<protein>
    <submittedName>
        <fullName evidence="2">Uncharacterized protein</fullName>
    </submittedName>
</protein>
<dbReference type="AlphaFoldDB" id="A0A8T2J9T6"/>
<evidence type="ECO:0000313" key="3">
    <source>
        <dbReference type="Proteomes" id="UP000812440"/>
    </source>
</evidence>
<comment type="caution">
    <text evidence="2">The sequence shown here is derived from an EMBL/GenBank/DDBJ whole genome shotgun (WGS) entry which is preliminary data.</text>
</comment>
<keyword evidence="3" id="KW-1185">Reference proteome</keyword>
<sequence>MCTLAAIDLAGHWALGGSGDTQGREGEVSARGIGGGRSSDTSNTWTRKKHPPAAAHWESAPLFPYPGRITGTGTGTRSLPDRLH</sequence>
<evidence type="ECO:0000313" key="2">
    <source>
        <dbReference type="EMBL" id="KAG8440060.1"/>
    </source>
</evidence>
<evidence type="ECO:0000256" key="1">
    <source>
        <dbReference type="SAM" id="MobiDB-lite"/>
    </source>
</evidence>
<dbReference type="Proteomes" id="UP000812440">
    <property type="component" value="Chromosome 3"/>
</dbReference>
<dbReference type="EMBL" id="JAACNH010000006">
    <property type="protein sequence ID" value="KAG8440060.1"/>
    <property type="molecule type" value="Genomic_DNA"/>
</dbReference>